<keyword evidence="1" id="KW-0548">Nucleotidyltransferase</keyword>
<dbReference type="Proteomes" id="UP000265520">
    <property type="component" value="Unassembled WGS sequence"/>
</dbReference>
<evidence type="ECO:0000313" key="2">
    <source>
        <dbReference type="Proteomes" id="UP000265520"/>
    </source>
</evidence>
<evidence type="ECO:0000313" key="1">
    <source>
        <dbReference type="EMBL" id="MCI04262.1"/>
    </source>
</evidence>
<dbReference type="EMBL" id="LXQA010054792">
    <property type="protein sequence ID" value="MCI04262.1"/>
    <property type="molecule type" value="Genomic_DNA"/>
</dbReference>
<keyword evidence="1" id="KW-0695">RNA-directed DNA polymerase</keyword>
<keyword evidence="1" id="KW-0808">Transferase</keyword>
<keyword evidence="2" id="KW-1185">Reference proteome</keyword>
<accession>A0A392NXS5</accession>
<reference evidence="1 2" key="1">
    <citation type="journal article" date="2018" name="Front. Plant Sci.">
        <title>Red Clover (Trifolium pratense) and Zigzag Clover (T. medium) - A Picture of Genomic Similarities and Differences.</title>
        <authorList>
            <person name="Dluhosova J."/>
            <person name="Istvanek J."/>
            <person name="Nedelnik J."/>
            <person name="Repkova J."/>
        </authorList>
    </citation>
    <scope>NUCLEOTIDE SEQUENCE [LARGE SCALE GENOMIC DNA]</scope>
    <source>
        <strain evidence="2">cv. 10/8</strain>
        <tissue evidence="1">Leaf</tissue>
    </source>
</reference>
<sequence>MHKNVGGLGFKSIEAFNYAMLGKQAWKLLSNPDNLISKLFKAKYFPRSDFLNSSIGHNPSYVWWSIWSAKFIVRGGYKWSIRAGTTIPVWGQNWTADGSVLTQPLHMNPGQASMTVSELMLMNNKKWNEPLIRALFDIDNARKILQTPLLASVTEDKVNGNSFGEQRSHRRLRISCGDCVEIASRQDFVSPKKE</sequence>
<dbReference type="AlphaFoldDB" id="A0A392NXS5"/>
<comment type="caution">
    <text evidence="1">The sequence shown here is derived from an EMBL/GenBank/DDBJ whole genome shotgun (WGS) entry which is preliminary data.</text>
</comment>
<organism evidence="1 2">
    <name type="scientific">Trifolium medium</name>
    <dbReference type="NCBI Taxonomy" id="97028"/>
    <lineage>
        <taxon>Eukaryota</taxon>
        <taxon>Viridiplantae</taxon>
        <taxon>Streptophyta</taxon>
        <taxon>Embryophyta</taxon>
        <taxon>Tracheophyta</taxon>
        <taxon>Spermatophyta</taxon>
        <taxon>Magnoliopsida</taxon>
        <taxon>eudicotyledons</taxon>
        <taxon>Gunneridae</taxon>
        <taxon>Pentapetalae</taxon>
        <taxon>rosids</taxon>
        <taxon>fabids</taxon>
        <taxon>Fabales</taxon>
        <taxon>Fabaceae</taxon>
        <taxon>Papilionoideae</taxon>
        <taxon>50 kb inversion clade</taxon>
        <taxon>NPAAA clade</taxon>
        <taxon>Hologalegina</taxon>
        <taxon>IRL clade</taxon>
        <taxon>Trifolieae</taxon>
        <taxon>Trifolium</taxon>
    </lineage>
</organism>
<protein>
    <submittedName>
        <fullName evidence="1">RNA-directed DNA polymerase (Reverse transcriptase)</fullName>
    </submittedName>
</protein>
<name>A0A392NXS5_9FABA</name>
<dbReference type="GO" id="GO:0003964">
    <property type="term" value="F:RNA-directed DNA polymerase activity"/>
    <property type="evidence" value="ECO:0007669"/>
    <property type="project" value="UniProtKB-KW"/>
</dbReference>
<proteinExistence type="predicted"/>